<evidence type="ECO:0000256" key="1">
    <source>
        <dbReference type="ARBA" id="ARBA00022598"/>
    </source>
</evidence>
<dbReference type="EMBL" id="CP021082">
    <property type="protein sequence ID" value="ASN82262.1"/>
    <property type="molecule type" value="Genomic_DNA"/>
</dbReference>
<keyword evidence="7" id="KW-1185">Reference proteome</keyword>
<name>A0A221T027_9DEIO</name>
<sequence length="419" mass="44705">MTIPVTIVVGYSPAALNSLQQLRPEGSVLLIEEPDVIRKRGLNAAVESHSVVRALHAFPYQLAGAAGQFHGEHADLDVISVVPIVEYATPFAAQLAELYGRPGATAAASVILRNKDRLREVTRAAGILNPRSVAVTSFEDVQAAVDTFGLPCIIKPANRQGSVGTVIVRRAGDLPAAWAASQVRDEGMMVPDRPFDQVTLVEEFVDGPEFSVEALVRGGEFLFQNVTEKDLFDGVNPVERGHLVPAAIDAPLTGRLIEDTRRVIQAAGFHTGIVHCEWKVRDGQPYLIECAGRFAGDGIIDLIERAYAFDLVGAYHALMRGEHPGPLPAAPVKAALVHFLGGHDGLVSSIRVDEAALERSGVAAHYLTTQVGARAFTPSMSWHRLGALTVEAPSAAEAQARARAALSAIDITITPDQPA</sequence>
<keyword evidence="3 4" id="KW-0067">ATP-binding</keyword>
<dbReference type="STRING" id="317577.GCA_000419625_02928"/>
<dbReference type="Pfam" id="PF18603">
    <property type="entry name" value="LAL_C2"/>
    <property type="match status" value="1"/>
</dbReference>
<proteinExistence type="predicted"/>
<dbReference type="GO" id="GO:0005524">
    <property type="term" value="F:ATP binding"/>
    <property type="evidence" value="ECO:0007669"/>
    <property type="project" value="UniProtKB-UniRule"/>
</dbReference>
<dbReference type="PANTHER" id="PTHR43585:SF2">
    <property type="entry name" value="ATP-GRASP ENZYME FSQD"/>
    <property type="match status" value="1"/>
</dbReference>
<dbReference type="Gene3D" id="3.30.1490.20">
    <property type="entry name" value="ATP-grasp fold, A domain"/>
    <property type="match status" value="1"/>
</dbReference>
<evidence type="ECO:0000256" key="4">
    <source>
        <dbReference type="PROSITE-ProRule" id="PRU00409"/>
    </source>
</evidence>
<dbReference type="PROSITE" id="PS50975">
    <property type="entry name" value="ATP_GRASP"/>
    <property type="match status" value="1"/>
</dbReference>
<dbReference type="PANTHER" id="PTHR43585">
    <property type="entry name" value="FUMIPYRROLE BIOSYNTHESIS PROTEIN C"/>
    <property type="match status" value="1"/>
</dbReference>
<protein>
    <recommendedName>
        <fullName evidence="5">ATP-grasp domain-containing protein</fullName>
    </recommendedName>
</protein>
<gene>
    <name evidence="6" type="ORF">DFI_13765</name>
</gene>
<evidence type="ECO:0000259" key="5">
    <source>
        <dbReference type="PROSITE" id="PS50975"/>
    </source>
</evidence>
<dbReference type="GO" id="GO:0016874">
    <property type="term" value="F:ligase activity"/>
    <property type="evidence" value="ECO:0007669"/>
    <property type="project" value="UniProtKB-KW"/>
</dbReference>
<dbReference type="InterPro" id="IPR052032">
    <property type="entry name" value="ATP-dep_AA_Ligase"/>
</dbReference>
<feature type="domain" description="ATP-grasp" evidence="5">
    <location>
        <begin position="119"/>
        <end position="320"/>
    </location>
</feature>
<dbReference type="Proteomes" id="UP000259030">
    <property type="component" value="Plasmid pDFI1"/>
</dbReference>
<evidence type="ECO:0000313" key="7">
    <source>
        <dbReference type="Proteomes" id="UP000259030"/>
    </source>
</evidence>
<keyword evidence="1" id="KW-0436">Ligase</keyword>
<dbReference type="AlphaFoldDB" id="A0A221T027"/>
<dbReference type="SUPFAM" id="SSF56059">
    <property type="entry name" value="Glutathione synthetase ATP-binding domain-like"/>
    <property type="match status" value="1"/>
</dbReference>
<evidence type="ECO:0000256" key="2">
    <source>
        <dbReference type="ARBA" id="ARBA00022741"/>
    </source>
</evidence>
<dbReference type="Pfam" id="PF13535">
    <property type="entry name" value="ATP-grasp_4"/>
    <property type="match status" value="1"/>
</dbReference>
<evidence type="ECO:0000313" key="6">
    <source>
        <dbReference type="EMBL" id="ASN82262.1"/>
    </source>
</evidence>
<geneLocation type="plasmid" evidence="7">
    <name>pdfi1</name>
</geneLocation>
<dbReference type="InterPro" id="IPR011761">
    <property type="entry name" value="ATP-grasp"/>
</dbReference>
<accession>A0A221T027</accession>
<dbReference type="KEGG" id="dfc:DFI_13765"/>
<keyword evidence="2 4" id="KW-0547">Nucleotide-binding</keyword>
<reference evidence="6 7" key="1">
    <citation type="submission" date="2017-05" db="EMBL/GenBank/DDBJ databases">
        <title>The complete genome sequence of Deinococcus ficus isolated from the rhizosphere of the Ficus religiosa L. in Taiwan.</title>
        <authorList>
            <person name="Wu K.-M."/>
            <person name="Liao T.-L."/>
            <person name="Liu Y.-M."/>
            <person name="Young C.-C."/>
            <person name="Tsai S.-F."/>
        </authorList>
    </citation>
    <scope>NUCLEOTIDE SEQUENCE [LARGE SCALE GENOMIC DNA]</scope>
    <source>
        <strain evidence="6 7">CC-FR2-10</strain>
        <plasmid evidence="7">pdfi1</plasmid>
    </source>
</reference>
<dbReference type="InterPro" id="IPR013815">
    <property type="entry name" value="ATP_grasp_subdomain_1"/>
</dbReference>
<dbReference type="GO" id="GO:0046872">
    <property type="term" value="F:metal ion binding"/>
    <property type="evidence" value="ECO:0007669"/>
    <property type="project" value="InterPro"/>
</dbReference>
<dbReference type="InterPro" id="IPR040570">
    <property type="entry name" value="LAL_C2"/>
</dbReference>
<organism evidence="6 7">
    <name type="scientific">Deinococcus ficus</name>
    <dbReference type="NCBI Taxonomy" id="317577"/>
    <lineage>
        <taxon>Bacteria</taxon>
        <taxon>Thermotogati</taxon>
        <taxon>Deinococcota</taxon>
        <taxon>Deinococci</taxon>
        <taxon>Deinococcales</taxon>
        <taxon>Deinococcaceae</taxon>
        <taxon>Deinococcus</taxon>
    </lineage>
</organism>
<dbReference type="RefSeq" id="WP_027464030.1">
    <property type="nucleotide sequence ID" value="NZ_CP021082.1"/>
</dbReference>
<keyword evidence="6" id="KW-0614">Plasmid</keyword>
<dbReference type="Gene3D" id="3.30.470.20">
    <property type="entry name" value="ATP-grasp fold, B domain"/>
    <property type="match status" value="1"/>
</dbReference>
<evidence type="ECO:0000256" key="3">
    <source>
        <dbReference type="ARBA" id="ARBA00022840"/>
    </source>
</evidence>